<dbReference type="Proteomes" id="UP000483820">
    <property type="component" value="Chromosome III"/>
</dbReference>
<dbReference type="RefSeq" id="XP_053586897.1">
    <property type="nucleotide sequence ID" value="XM_053727320.1"/>
</dbReference>
<accession>A0A6A5H1E9</accession>
<name>A0A6A5H1E9_CAERE</name>
<evidence type="ECO:0000313" key="2">
    <source>
        <dbReference type="Proteomes" id="UP000483820"/>
    </source>
</evidence>
<dbReference type="GeneID" id="78774879"/>
<organism evidence="1 2">
    <name type="scientific">Caenorhabditis remanei</name>
    <name type="common">Caenorhabditis vulgaris</name>
    <dbReference type="NCBI Taxonomy" id="31234"/>
    <lineage>
        <taxon>Eukaryota</taxon>
        <taxon>Metazoa</taxon>
        <taxon>Ecdysozoa</taxon>
        <taxon>Nematoda</taxon>
        <taxon>Chromadorea</taxon>
        <taxon>Rhabditida</taxon>
        <taxon>Rhabditina</taxon>
        <taxon>Rhabditomorpha</taxon>
        <taxon>Rhabditoidea</taxon>
        <taxon>Rhabditidae</taxon>
        <taxon>Peloderinae</taxon>
        <taxon>Caenorhabditis</taxon>
    </lineage>
</organism>
<gene>
    <name evidence="1" type="ORF">GCK72_009321</name>
</gene>
<comment type="caution">
    <text evidence="1">The sequence shown here is derived from an EMBL/GenBank/DDBJ whole genome shotgun (WGS) entry which is preliminary data.</text>
</comment>
<dbReference type="CTD" id="78774879"/>
<proteinExistence type="predicted"/>
<reference evidence="1 2" key="1">
    <citation type="submission" date="2019-12" db="EMBL/GenBank/DDBJ databases">
        <title>Chromosome-level assembly of the Caenorhabditis remanei genome.</title>
        <authorList>
            <person name="Teterina A.A."/>
            <person name="Willis J.H."/>
            <person name="Phillips P.C."/>
        </authorList>
    </citation>
    <scope>NUCLEOTIDE SEQUENCE [LARGE SCALE GENOMIC DNA]</scope>
    <source>
        <strain evidence="1 2">PX506</strain>
        <tissue evidence="1">Whole organism</tissue>
    </source>
</reference>
<evidence type="ECO:0000313" key="1">
    <source>
        <dbReference type="EMBL" id="KAF1761067.1"/>
    </source>
</evidence>
<dbReference type="AlphaFoldDB" id="A0A6A5H1E9"/>
<sequence>MTAYRSFSFARRTPVAPNGCPIERDPPQRLSLSIGTRPNFLDRFICSVQKYSLSIAFRLARTCPAKTSWISNTSISLSPSPVQSLLQSSTSMEHLLPYSCQALPFYLFSYNELAR</sequence>
<dbReference type="KEGG" id="crq:GCK72_009321"/>
<dbReference type="EMBL" id="WUAV01000003">
    <property type="protein sequence ID" value="KAF1761067.1"/>
    <property type="molecule type" value="Genomic_DNA"/>
</dbReference>
<protein>
    <submittedName>
        <fullName evidence="1">Uncharacterized protein</fullName>
    </submittedName>
</protein>